<dbReference type="Proteomes" id="UP000612055">
    <property type="component" value="Unassembled WGS sequence"/>
</dbReference>
<proteinExistence type="predicted"/>
<protein>
    <submittedName>
        <fullName evidence="2">Uncharacterized protein</fullName>
    </submittedName>
</protein>
<accession>A0A835Y6X5</accession>
<dbReference type="EMBL" id="JAEHOE010000014">
    <property type="protein sequence ID" value="KAG2497355.1"/>
    <property type="molecule type" value="Genomic_DNA"/>
</dbReference>
<dbReference type="AlphaFoldDB" id="A0A835Y6X5"/>
<gene>
    <name evidence="2" type="ORF">HYH03_004514</name>
</gene>
<keyword evidence="1" id="KW-0812">Transmembrane</keyword>
<evidence type="ECO:0000313" key="2">
    <source>
        <dbReference type="EMBL" id="KAG2497355.1"/>
    </source>
</evidence>
<name>A0A835Y6X5_9CHLO</name>
<sequence>MGATVPAQARALLARSAIYQRRNTATNVCLVVAPIFFCVLLAVLQLLANNLILTQRDNKCGCQCLECCIPRRVQRPWTAREQQLIDSGVQLTPRFDRIEDCSALDTGYCERVRNATCRSYNDSSCSLRFSSPWQAVWCPIPQPSSWPPVMPMGRRANRAGGTLRQWMPFTGANMTAAREVAAGMFNLPELPSVQGLIEMFQTTPLSVLNLPPSKLLGLLLPALSPGVLVRDGGEAVDGALLSRLGLRFGSSLRPNTDYYLENAFINSNSNQSQLHVLMPEGGCIAAGLGNVTTSVSMPLVEMLLRVYNATYPALLQPLLAALNVTADTEETF</sequence>
<reference evidence="2" key="1">
    <citation type="journal article" date="2020" name="bioRxiv">
        <title>Comparative genomics of Chlamydomonas.</title>
        <authorList>
            <person name="Craig R.J."/>
            <person name="Hasan A.R."/>
            <person name="Ness R.W."/>
            <person name="Keightley P.D."/>
        </authorList>
    </citation>
    <scope>NUCLEOTIDE SEQUENCE</scope>
    <source>
        <strain evidence="2">CCAP 11/70</strain>
    </source>
</reference>
<keyword evidence="1" id="KW-0472">Membrane</keyword>
<organism evidence="2 3">
    <name type="scientific">Edaphochlamys debaryana</name>
    <dbReference type="NCBI Taxonomy" id="47281"/>
    <lineage>
        <taxon>Eukaryota</taxon>
        <taxon>Viridiplantae</taxon>
        <taxon>Chlorophyta</taxon>
        <taxon>core chlorophytes</taxon>
        <taxon>Chlorophyceae</taxon>
        <taxon>CS clade</taxon>
        <taxon>Chlamydomonadales</taxon>
        <taxon>Chlamydomonadales incertae sedis</taxon>
        <taxon>Edaphochlamys</taxon>
    </lineage>
</organism>
<evidence type="ECO:0000256" key="1">
    <source>
        <dbReference type="SAM" id="Phobius"/>
    </source>
</evidence>
<dbReference type="OrthoDB" id="10434442at2759"/>
<feature type="transmembrane region" description="Helical" evidence="1">
    <location>
        <begin position="25"/>
        <end position="48"/>
    </location>
</feature>
<keyword evidence="1" id="KW-1133">Transmembrane helix</keyword>
<comment type="caution">
    <text evidence="2">The sequence shown here is derived from an EMBL/GenBank/DDBJ whole genome shotgun (WGS) entry which is preliminary data.</text>
</comment>
<keyword evidence="3" id="KW-1185">Reference proteome</keyword>
<evidence type="ECO:0000313" key="3">
    <source>
        <dbReference type="Proteomes" id="UP000612055"/>
    </source>
</evidence>